<dbReference type="KEGG" id="pne:Pnec_0616"/>
<dbReference type="HOGENOM" id="CLU_3383212_0_0_4"/>
<dbReference type="EMBL" id="CP001010">
    <property type="protein sequence ID" value="ACB43865.1"/>
    <property type="molecule type" value="Genomic_DNA"/>
</dbReference>
<dbReference type="STRING" id="452638.Pnec_0616"/>
<evidence type="ECO:0000313" key="1">
    <source>
        <dbReference type="EMBL" id="ACB43865.1"/>
    </source>
</evidence>
<name>B1XU38_POLNS</name>
<protein>
    <recommendedName>
        <fullName evidence="2">Transcriptional regulator, LysR family</fullName>
    </recommendedName>
</protein>
<sequence>MLLIVRTKGHGSKLTEFGTFLIQFIEDMQAEGI</sequence>
<proteinExistence type="predicted"/>
<organism evidence="1">
    <name type="scientific">Polynucleobacter necessarius subsp. necessarius (strain STIR1)</name>
    <dbReference type="NCBI Taxonomy" id="452638"/>
    <lineage>
        <taxon>Bacteria</taxon>
        <taxon>Pseudomonadati</taxon>
        <taxon>Pseudomonadota</taxon>
        <taxon>Betaproteobacteria</taxon>
        <taxon>Burkholderiales</taxon>
        <taxon>Burkholderiaceae</taxon>
        <taxon>Polynucleobacter</taxon>
    </lineage>
</organism>
<evidence type="ECO:0008006" key="2">
    <source>
        <dbReference type="Google" id="ProtNLM"/>
    </source>
</evidence>
<dbReference type="AlphaFoldDB" id="B1XU38"/>
<accession>B1XU38</accession>
<reference evidence="1" key="1">
    <citation type="submission" date="2008-03" db="EMBL/GenBank/DDBJ databases">
        <title>Complete sequence of Polynucleobacter necessarius STIR1.</title>
        <authorList>
            <consortium name="US DOE Joint Genome Institute"/>
            <person name="Copeland A."/>
            <person name="Lucas S."/>
            <person name="Lapidus A."/>
            <person name="Barry K."/>
            <person name="Detter J.C."/>
            <person name="Glavina del Rio T."/>
            <person name="Hammon N."/>
            <person name="Israni S."/>
            <person name="Dalin E."/>
            <person name="Tice H."/>
            <person name="Pitluck S."/>
            <person name="Chain P."/>
            <person name="Malfatti S."/>
            <person name="Shin M."/>
            <person name="Vergez L."/>
            <person name="Schmutz J."/>
            <person name="Larimer F."/>
            <person name="Land M."/>
            <person name="Hauser L."/>
            <person name="Kyrpides N."/>
            <person name="Kim E."/>
            <person name="Hahn M."/>
            <person name="Richardson P."/>
        </authorList>
    </citation>
    <scope>NUCLEOTIDE SEQUENCE [LARGE SCALE GENOMIC DNA]</scope>
    <source>
        <strain evidence="1">STIR1</strain>
    </source>
</reference>
<gene>
    <name evidence="1" type="ordered locus">Pnec_0616</name>
</gene>